<proteinExistence type="predicted"/>
<protein>
    <submittedName>
        <fullName evidence="1">D3-phosphoglycerate dehydrogenase-like protein</fullName>
    </submittedName>
</protein>
<evidence type="ECO:0000313" key="1">
    <source>
        <dbReference type="EMBL" id="AMB48610.1"/>
    </source>
</evidence>
<evidence type="ECO:0000313" key="2">
    <source>
        <dbReference type="Proteomes" id="UP000282469"/>
    </source>
</evidence>
<reference evidence="1 2" key="1">
    <citation type="journal article" date="2016" name="J. Gen. Virol.">
        <title>Comprehensive annotation of Glossina pallidipes salivary gland hypertrophy virus from Ethiopian tsetse flies: a proteogenomics approach.</title>
        <authorList>
            <person name="Abd-Alla A.M."/>
            <person name="Kariithi H.M."/>
            <person name="Cousserans F."/>
            <person name="Parker N.J."/>
            <person name="Ince I.A."/>
            <person name="Scully E.D."/>
            <person name="Boeren S."/>
            <person name="Geib S.M."/>
            <person name="Mekonnen S."/>
            <person name="Vlak J.M."/>
            <person name="Parker A.G."/>
            <person name="Vreysen M.J."/>
            <person name="Bergoin M."/>
        </authorList>
    </citation>
    <scope>NUCLEOTIDE SEQUENCE [LARGE SCALE GENOMIC DNA]</scope>
    <source>
        <strain evidence="1 2">Ethiopian</strain>
    </source>
</reference>
<dbReference type="Proteomes" id="UP000282469">
    <property type="component" value="Segment"/>
</dbReference>
<name>A0A0Y0J9M0_GHVS</name>
<sequence length="354" mass="41056">MEKQLHVYYSNFTLNNLLEISEFVKKVKSVFVNKEIIFYPPTNQMDKDVLVGITSDGYKFINYDNYVFVNFPFELLGPVLISIQTYICTFIDSRNIDILAKSGNLIDLNALVDKNILNQNISLINNVLPLIIVNQFDLNHDIDKVINNSNIPNIRMSVGKKKEPTLLETLPIPIESDAVAEGDINPITNNILISKLFCFDSSQSMALGYLKEKLQQLFAKKATYVVFSNTYDKFNKLLLILARETLLIKYLQTENKQKHLTFYINIGQVNLINNKPVINRLEYFKLESLLFYLYKRQNIWSINPLLKNTLFQSSVFENKNYEIEPSVRYISLTNCKFPLTVTYNNLKSKQRIIL</sequence>
<dbReference type="EMBL" id="KU050077">
    <property type="protein sequence ID" value="AMB48610.1"/>
    <property type="molecule type" value="Genomic_DNA"/>
</dbReference>
<gene>
    <name evidence="1" type="ORF">GpSGHVEth006</name>
</gene>
<organismHost>
    <name type="scientific">Glossina</name>
    <name type="common">tsetse flies</name>
    <dbReference type="NCBI Taxonomy" id="7393"/>
</organismHost>
<organism evidence="1 2">
    <name type="scientific">Glossina hytrovirus (isolate Glossina pallidipes/Ethiopia/Seibersdorf/-)</name>
    <name type="common">GHV</name>
    <dbReference type="NCBI Taxonomy" id="379529"/>
    <lineage>
        <taxon>Viruses</taxon>
        <taxon>Viruses incertae sedis</taxon>
        <taxon>Naldaviricetes</taxon>
        <taxon>Lefavirales</taxon>
        <taxon>Hytrosaviridae</taxon>
        <taxon>Glossinavirus</taxon>
        <taxon>Glossinavirus glopallidipedis</taxon>
    </lineage>
</organism>
<accession>A0A0Y0J9M0</accession>